<accession>G5GNZ2</accession>
<proteinExistence type="predicted"/>
<dbReference type="EMBL" id="ACZM01000007">
    <property type="protein sequence ID" value="EHG21379.1"/>
    <property type="molecule type" value="Genomic_DNA"/>
</dbReference>
<dbReference type="AlphaFoldDB" id="G5GNZ2"/>
<evidence type="ECO:0000313" key="2">
    <source>
        <dbReference type="Proteomes" id="UP000004129"/>
    </source>
</evidence>
<reference evidence="1 2" key="1">
    <citation type="submission" date="2011-08" db="EMBL/GenBank/DDBJ databases">
        <title>The Genome Sequence of Selenomonas infelix ATCC 43532.</title>
        <authorList>
            <consortium name="The Broad Institute Genome Sequencing Platform"/>
            <person name="Earl A."/>
            <person name="Ward D."/>
            <person name="Feldgarden M."/>
            <person name="Gevers D."/>
            <person name="Izard J."/>
            <person name="Blanton J.M."/>
            <person name="Baranova O.V."/>
            <person name="Dewhirst F.E."/>
            <person name="Young S.K."/>
            <person name="Zeng Q."/>
            <person name="Gargeya S."/>
            <person name="Fitzgerald M."/>
            <person name="Haas B."/>
            <person name="Abouelleil A."/>
            <person name="Alvarado L."/>
            <person name="Arachchi H.M."/>
            <person name="Berlin A."/>
            <person name="Brown A."/>
            <person name="Chapman S.B."/>
            <person name="Chen Z."/>
            <person name="Dunbar C."/>
            <person name="Freedman E."/>
            <person name="Gearin G."/>
            <person name="Gellesch M."/>
            <person name="Goldberg J."/>
            <person name="Griggs A."/>
            <person name="Gujja S."/>
            <person name="Heiman D."/>
            <person name="Howarth C."/>
            <person name="Larson L."/>
            <person name="Lui A."/>
            <person name="MacDonald P.J.P."/>
            <person name="Montmayeur A."/>
            <person name="Murphy C."/>
            <person name="Neiman D."/>
            <person name="Pearson M."/>
            <person name="Priest M."/>
            <person name="Roberts A."/>
            <person name="Saif S."/>
            <person name="Shea T."/>
            <person name="Shenoy N."/>
            <person name="Sisk P."/>
            <person name="Stolte C."/>
            <person name="Sykes S."/>
            <person name="Wortman J."/>
            <person name="Nusbaum C."/>
            <person name="Birren B."/>
        </authorList>
    </citation>
    <scope>NUCLEOTIDE SEQUENCE [LARGE SCALE GENOMIC DNA]</scope>
    <source>
        <strain evidence="1 2">ATCC 43532</strain>
    </source>
</reference>
<name>G5GNZ2_9FIRM</name>
<evidence type="ECO:0000313" key="1">
    <source>
        <dbReference type="EMBL" id="EHG21379.1"/>
    </source>
</evidence>
<gene>
    <name evidence="1" type="ORF">HMPREF9334_00796</name>
</gene>
<comment type="caution">
    <text evidence="1">The sequence shown here is derived from an EMBL/GenBank/DDBJ whole genome shotgun (WGS) entry which is preliminary data.</text>
</comment>
<keyword evidence="2" id="KW-1185">Reference proteome</keyword>
<dbReference type="Proteomes" id="UP000004129">
    <property type="component" value="Unassembled WGS sequence"/>
</dbReference>
<organism evidence="1 2">
    <name type="scientific">Selenomonas infelix ATCC 43532</name>
    <dbReference type="NCBI Taxonomy" id="679201"/>
    <lineage>
        <taxon>Bacteria</taxon>
        <taxon>Bacillati</taxon>
        <taxon>Bacillota</taxon>
        <taxon>Negativicutes</taxon>
        <taxon>Selenomonadales</taxon>
        <taxon>Selenomonadaceae</taxon>
        <taxon>Selenomonas</taxon>
    </lineage>
</organism>
<dbReference type="HOGENOM" id="CLU_214258_0_0_9"/>
<protein>
    <submittedName>
        <fullName evidence="1">Uncharacterized protein</fullName>
    </submittedName>
</protein>
<dbReference type="RefSeq" id="WP_006692246.1">
    <property type="nucleotide sequence ID" value="NZ_JH376798.1"/>
</dbReference>
<sequence>MKSVRLVQIFRPVKETNRTHSKGYVEDLSTQRGRKRCAKMAVLNLSVLP</sequence>